<protein>
    <submittedName>
        <fullName evidence="2">PIN domain-containing protein</fullName>
    </submittedName>
</protein>
<dbReference type="EMBL" id="JARRIG010000005">
    <property type="protein sequence ID" value="MFA4804805.1"/>
    <property type="molecule type" value="Genomic_DNA"/>
</dbReference>
<comment type="caution">
    <text evidence="2">The sequence shown here is derived from an EMBL/GenBank/DDBJ whole genome shotgun (WGS) entry which is preliminary data.</text>
</comment>
<evidence type="ECO:0000259" key="1">
    <source>
        <dbReference type="Pfam" id="PF01850"/>
    </source>
</evidence>
<dbReference type="SUPFAM" id="SSF88723">
    <property type="entry name" value="PIN domain-like"/>
    <property type="match status" value="1"/>
</dbReference>
<dbReference type="Gene3D" id="3.40.50.1010">
    <property type="entry name" value="5'-nuclease"/>
    <property type="match status" value="1"/>
</dbReference>
<dbReference type="Proteomes" id="UP001571980">
    <property type="component" value="Unassembled WGS sequence"/>
</dbReference>
<keyword evidence="3" id="KW-1185">Reference proteome</keyword>
<reference evidence="2 3" key="1">
    <citation type="submission" date="2023-03" db="EMBL/GenBank/DDBJ databases">
        <title>Speciation in Pyrococcus: adaptation to high temperature as a mechanism.</title>
        <authorList>
            <person name="Gu J."/>
        </authorList>
    </citation>
    <scope>NUCLEOTIDE SEQUENCE [LARGE SCALE GENOMIC DNA]</scope>
    <source>
        <strain evidence="2 3">LMOA34</strain>
    </source>
</reference>
<dbReference type="Pfam" id="PF01850">
    <property type="entry name" value="PIN"/>
    <property type="match status" value="1"/>
</dbReference>
<accession>A0ABV4T535</accession>
<gene>
    <name evidence="2" type="ORF">P8X34_08715</name>
</gene>
<organism evidence="2 3">
    <name type="scientific">Pyrococcus kukulkanii</name>
    <dbReference type="NCBI Taxonomy" id="1609559"/>
    <lineage>
        <taxon>Archaea</taxon>
        <taxon>Methanobacteriati</taxon>
        <taxon>Methanobacteriota</taxon>
        <taxon>Thermococci</taxon>
        <taxon>Thermococcales</taxon>
        <taxon>Thermococcaceae</taxon>
        <taxon>Pyrococcus</taxon>
    </lineage>
</organism>
<name>A0ABV4T535_9EURY</name>
<dbReference type="InterPro" id="IPR029060">
    <property type="entry name" value="PIN-like_dom_sf"/>
</dbReference>
<dbReference type="InterPro" id="IPR002716">
    <property type="entry name" value="PIN_dom"/>
</dbReference>
<evidence type="ECO:0000313" key="3">
    <source>
        <dbReference type="Proteomes" id="UP001571980"/>
    </source>
</evidence>
<evidence type="ECO:0000313" key="2">
    <source>
        <dbReference type="EMBL" id="MFA4804805.1"/>
    </source>
</evidence>
<feature type="domain" description="PIN" evidence="1">
    <location>
        <begin position="2"/>
        <end position="76"/>
    </location>
</feature>
<dbReference type="RefSeq" id="WP_372823985.1">
    <property type="nucleotide sequence ID" value="NZ_JARRIC010000003.1"/>
</dbReference>
<proteinExistence type="predicted"/>
<sequence>MIFVDTNIFYNFLFKTELSPRAKGIIEMPYELVTSFTVLDELVYVVIRKLAEKRYGIKSSFDLRKFISEKGYEPFKEDLKLYLNYLMREVLRSCLTIKRSVNGGKS</sequence>